<evidence type="ECO:0000313" key="3">
    <source>
        <dbReference type="EMBL" id="KAG7350478.1"/>
    </source>
</evidence>
<evidence type="ECO:0000256" key="1">
    <source>
        <dbReference type="SAM" id="MobiDB-lite"/>
    </source>
</evidence>
<feature type="compositionally biased region" description="Polar residues" evidence="1">
    <location>
        <begin position="48"/>
        <end position="68"/>
    </location>
</feature>
<feature type="region of interest" description="Disordered" evidence="1">
    <location>
        <begin position="198"/>
        <end position="219"/>
    </location>
</feature>
<sequence>MKGTDSPDRVEATGASTAAKRSAVEACGSAGSSSDQSDALMKEGSVVESKSSTKPAARTSSTVETPTDQDVLFGRGRPYQSHPGNVNLHRLVALHKDRYERSRRFDKLAIADQIVYEIKFGGGKSPGRFLRRVEGKDYWEEAPDDVSREKVAHALRGQIKQSRENRKRISNLVGESACINLGNDAEANVAATATSLSSPYSLGSNNRNPTAQIPSTPVSDHLSSLLQQQRNVDVLRHALSSSDGRLPTNQLTAAYAAQQQQLQQLQHISNLGALQQGLVAIPQPTMSADTLARILAARQQERNLQEQLLLLQSTQQSNDAHSLASYLVASNSNDLQNLIFRDQSTLDHSLALLQNQINSRNTAMSLSSLLQPSSSGGFDLGRSVTAARALESEQIQRAIERLIRGQQASLRQNETKED</sequence>
<proteinExistence type="predicted"/>
<dbReference type="AlphaFoldDB" id="A0A9K3KWJ6"/>
<dbReference type="InterPro" id="IPR049227">
    <property type="entry name" value="DUF6824"/>
</dbReference>
<gene>
    <name evidence="3" type="ORF">IV203_009838</name>
</gene>
<evidence type="ECO:0000313" key="4">
    <source>
        <dbReference type="Proteomes" id="UP000693970"/>
    </source>
</evidence>
<dbReference type="OrthoDB" id="47030at2759"/>
<dbReference type="Pfam" id="PF20710">
    <property type="entry name" value="DUF6824"/>
    <property type="match status" value="1"/>
</dbReference>
<dbReference type="EMBL" id="JAGRRH010000018">
    <property type="protein sequence ID" value="KAG7350478.1"/>
    <property type="molecule type" value="Genomic_DNA"/>
</dbReference>
<protein>
    <recommendedName>
        <fullName evidence="2">DUF6824 domain-containing protein</fullName>
    </recommendedName>
</protein>
<feature type="region of interest" description="Disordered" evidence="1">
    <location>
        <begin position="1"/>
        <end position="82"/>
    </location>
</feature>
<name>A0A9K3KWJ6_9STRA</name>
<organism evidence="3 4">
    <name type="scientific">Nitzschia inconspicua</name>
    <dbReference type="NCBI Taxonomy" id="303405"/>
    <lineage>
        <taxon>Eukaryota</taxon>
        <taxon>Sar</taxon>
        <taxon>Stramenopiles</taxon>
        <taxon>Ochrophyta</taxon>
        <taxon>Bacillariophyta</taxon>
        <taxon>Bacillariophyceae</taxon>
        <taxon>Bacillariophycidae</taxon>
        <taxon>Bacillariales</taxon>
        <taxon>Bacillariaceae</taxon>
        <taxon>Nitzschia</taxon>
    </lineage>
</organism>
<reference evidence="3" key="1">
    <citation type="journal article" date="2021" name="Sci. Rep.">
        <title>Diploid genomic architecture of Nitzschia inconspicua, an elite biomass production diatom.</title>
        <authorList>
            <person name="Oliver A."/>
            <person name="Podell S."/>
            <person name="Pinowska A."/>
            <person name="Traller J.C."/>
            <person name="Smith S.R."/>
            <person name="McClure R."/>
            <person name="Beliaev A."/>
            <person name="Bohutskyi P."/>
            <person name="Hill E.A."/>
            <person name="Rabines A."/>
            <person name="Zheng H."/>
            <person name="Allen L.Z."/>
            <person name="Kuo A."/>
            <person name="Grigoriev I.V."/>
            <person name="Allen A.E."/>
            <person name="Hazlebeck D."/>
            <person name="Allen E.E."/>
        </authorList>
    </citation>
    <scope>NUCLEOTIDE SEQUENCE</scope>
    <source>
        <strain evidence="3">Hildebrandi</strain>
    </source>
</reference>
<evidence type="ECO:0000259" key="2">
    <source>
        <dbReference type="Pfam" id="PF20710"/>
    </source>
</evidence>
<feature type="compositionally biased region" description="Basic and acidic residues" evidence="1">
    <location>
        <begin position="1"/>
        <end position="11"/>
    </location>
</feature>
<reference evidence="3" key="2">
    <citation type="submission" date="2021-04" db="EMBL/GenBank/DDBJ databases">
        <authorList>
            <person name="Podell S."/>
        </authorList>
    </citation>
    <scope>NUCLEOTIDE SEQUENCE</scope>
    <source>
        <strain evidence="3">Hildebrandi</strain>
    </source>
</reference>
<keyword evidence="4" id="KW-1185">Reference proteome</keyword>
<dbReference type="Proteomes" id="UP000693970">
    <property type="component" value="Unassembled WGS sequence"/>
</dbReference>
<feature type="domain" description="DUF6824" evidence="2">
    <location>
        <begin position="70"/>
        <end position="156"/>
    </location>
</feature>
<comment type="caution">
    <text evidence="3">The sequence shown here is derived from an EMBL/GenBank/DDBJ whole genome shotgun (WGS) entry which is preliminary data.</text>
</comment>
<accession>A0A9K3KWJ6</accession>
<feature type="compositionally biased region" description="Low complexity" evidence="1">
    <location>
        <begin position="28"/>
        <end position="39"/>
    </location>
</feature>